<proteinExistence type="predicted"/>
<feature type="signal peptide" evidence="2">
    <location>
        <begin position="1"/>
        <end position="18"/>
    </location>
</feature>
<accession>A0A2M8WGL6</accession>
<feature type="compositionally biased region" description="Pro residues" evidence="1">
    <location>
        <begin position="53"/>
        <end position="63"/>
    </location>
</feature>
<organism evidence="3 4">
    <name type="scientific">Sphingomonas koreensis</name>
    <dbReference type="NCBI Taxonomy" id="93064"/>
    <lineage>
        <taxon>Bacteria</taxon>
        <taxon>Pseudomonadati</taxon>
        <taxon>Pseudomonadota</taxon>
        <taxon>Alphaproteobacteria</taxon>
        <taxon>Sphingomonadales</taxon>
        <taxon>Sphingomonadaceae</taxon>
        <taxon>Sphingomonas</taxon>
    </lineage>
</organism>
<sequence length="102" mass="10375">MTRRLSLAAALLAATALAACSGGSDAPDAPVNDNDNAAVVIDETPVQNLAEPEPTPSPTPTPAPIVEDDRATDEQVQDDADAVGMTARLPRDQGGNETAPAE</sequence>
<feature type="chain" id="PRO_5043769620" evidence="2">
    <location>
        <begin position="19"/>
        <end position="102"/>
    </location>
</feature>
<name>A0A2M8WGL6_9SPHN</name>
<comment type="caution">
    <text evidence="3">The sequence shown here is derived from an EMBL/GenBank/DDBJ whole genome shotgun (WGS) entry which is preliminary data.</text>
</comment>
<dbReference type="PROSITE" id="PS51257">
    <property type="entry name" value="PROKAR_LIPOPROTEIN"/>
    <property type="match status" value="1"/>
</dbReference>
<reference evidence="3 4" key="1">
    <citation type="submission" date="2018-07" db="EMBL/GenBank/DDBJ databases">
        <title>Genomic and Epidemiologic Investigation of an Indolent Hospital Outbreak.</title>
        <authorList>
            <person name="Johnson R.C."/>
            <person name="Deming C."/>
            <person name="Conlan S."/>
            <person name="Zellmer C.J."/>
            <person name="Michelin A.V."/>
            <person name="Lee-Lin S."/>
            <person name="Thomas P.J."/>
            <person name="Park M."/>
            <person name="Weingarten R.A."/>
            <person name="Less J."/>
            <person name="Dekker J.P."/>
            <person name="Frank K.M."/>
            <person name="Musser K.A."/>
            <person name="Mcquiston J.R."/>
            <person name="Henderson D.K."/>
            <person name="Lau A.F."/>
            <person name="Palmore T.N."/>
            <person name="Segre J.A."/>
        </authorList>
    </citation>
    <scope>NUCLEOTIDE SEQUENCE [LARGE SCALE GENOMIC DNA]</scope>
    <source>
        <strain evidence="3 4">SK-CDC1_0717</strain>
    </source>
</reference>
<feature type="region of interest" description="Disordered" evidence="1">
    <location>
        <begin position="46"/>
        <end position="102"/>
    </location>
</feature>
<keyword evidence="2" id="KW-0732">Signal</keyword>
<evidence type="ECO:0000256" key="1">
    <source>
        <dbReference type="SAM" id="MobiDB-lite"/>
    </source>
</evidence>
<gene>
    <name evidence="3" type="ORF">DAH66_11385</name>
</gene>
<dbReference type="AlphaFoldDB" id="A0A2M8WGL6"/>
<dbReference type="Proteomes" id="UP000287746">
    <property type="component" value="Unassembled WGS sequence"/>
</dbReference>
<evidence type="ECO:0000313" key="4">
    <source>
        <dbReference type="Proteomes" id="UP000287746"/>
    </source>
</evidence>
<dbReference type="RefSeq" id="WP_066576778.1">
    <property type="nucleotide sequence ID" value="NZ_PGEN01000001.1"/>
</dbReference>
<protein>
    <submittedName>
        <fullName evidence="3">Uncharacterized protein</fullName>
    </submittedName>
</protein>
<evidence type="ECO:0000313" key="3">
    <source>
        <dbReference type="EMBL" id="RSY84673.1"/>
    </source>
</evidence>
<dbReference type="EMBL" id="QQYZ01000009">
    <property type="protein sequence ID" value="RSY84673.1"/>
    <property type="molecule type" value="Genomic_DNA"/>
</dbReference>
<evidence type="ECO:0000256" key="2">
    <source>
        <dbReference type="SAM" id="SignalP"/>
    </source>
</evidence>